<keyword evidence="8" id="KW-1185">Reference proteome</keyword>
<sequence length="366" mass="39214">MTITETRNPPRRAAPARPPATPFRALSGAMFKGFVRDKATLFFTFLMPLMFLTIFGLIFSGGETSRTELGVVGQGPVITALEDSGALELTRLDDAGAAQEQVRSGELPAYVEQRGDTITLRFAASDQNRAGAVRAIVDGVVNRANIAATGQPPTFTLDAAQVEDSSLQPIQYMVPGILSWAVSIAAVFGAALTFVSWRRKQVLRRLWLAPVRPHTVLSSRLLVSLGVALLQFAVFVGIGVLPIFGLRLTGQWWLAIPLLLLGTLAFFSIGMLVGAFCKTEEAASGVANLITLPMAFLSGTFFPIDAAPAWLRTVSQAFPMRHLTDGMLDVMVRGQGASALLVPALVLVAFTAVAGLVAGKVFRWEE</sequence>
<evidence type="ECO:0000259" key="6">
    <source>
        <dbReference type="PROSITE" id="PS51012"/>
    </source>
</evidence>
<feature type="transmembrane region" description="Helical" evidence="5">
    <location>
        <begin position="221"/>
        <end position="246"/>
    </location>
</feature>
<dbReference type="RefSeq" id="WP_167167887.1">
    <property type="nucleotide sequence ID" value="NZ_JAAOYM010000001.1"/>
</dbReference>
<dbReference type="PANTHER" id="PTHR43027">
    <property type="entry name" value="DOXORUBICIN RESISTANCE ABC TRANSPORTER PERMEASE PROTEIN DRRC-RELATED"/>
    <property type="match status" value="1"/>
</dbReference>
<organism evidence="7 8">
    <name type="scientific">Saccharomonospora amisosensis</name>
    <dbReference type="NCBI Taxonomy" id="1128677"/>
    <lineage>
        <taxon>Bacteria</taxon>
        <taxon>Bacillati</taxon>
        <taxon>Actinomycetota</taxon>
        <taxon>Actinomycetes</taxon>
        <taxon>Pseudonocardiales</taxon>
        <taxon>Pseudonocardiaceae</taxon>
        <taxon>Saccharomonospora</taxon>
    </lineage>
</organism>
<keyword evidence="4 5" id="KW-0472">Membrane</keyword>
<name>A0A7X5ZPU5_9PSEU</name>
<keyword evidence="2 5" id="KW-0812">Transmembrane</keyword>
<feature type="transmembrane region" description="Helical" evidence="5">
    <location>
        <begin position="337"/>
        <end position="358"/>
    </location>
</feature>
<feature type="transmembrane region" description="Helical" evidence="5">
    <location>
        <begin position="289"/>
        <end position="311"/>
    </location>
</feature>
<keyword evidence="3 5" id="KW-1133">Transmembrane helix</keyword>
<protein>
    <submittedName>
        <fullName evidence="7">ABC-2 type transport system permease protein</fullName>
    </submittedName>
</protein>
<evidence type="ECO:0000313" key="8">
    <source>
        <dbReference type="Proteomes" id="UP000545493"/>
    </source>
</evidence>
<dbReference type="GO" id="GO:0140359">
    <property type="term" value="F:ABC-type transporter activity"/>
    <property type="evidence" value="ECO:0007669"/>
    <property type="project" value="InterPro"/>
</dbReference>
<accession>A0A7X5ZPU5</accession>
<dbReference type="InterPro" id="IPR047817">
    <property type="entry name" value="ABC2_TM_bact-type"/>
</dbReference>
<dbReference type="AlphaFoldDB" id="A0A7X5ZPU5"/>
<dbReference type="EMBL" id="JAAOYM010000001">
    <property type="protein sequence ID" value="NIJ11082.1"/>
    <property type="molecule type" value="Genomic_DNA"/>
</dbReference>
<feature type="domain" description="ABC transmembrane type-2" evidence="6">
    <location>
        <begin position="130"/>
        <end position="365"/>
    </location>
</feature>
<evidence type="ECO:0000256" key="4">
    <source>
        <dbReference type="ARBA" id="ARBA00023136"/>
    </source>
</evidence>
<dbReference type="GO" id="GO:0016020">
    <property type="term" value="C:membrane"/>
    <property type="evidence" value="ECO:0007669"/>
    <property type="project" value="UniProtKB-SubCell"/>
</dbReference>
<comment type="caution">
    <text evidence="7">The sequence shown here is derived from an EMBL/GenBank/DDBJ whole genome shotgun (WGS) entry which is preliminary data.</text>
</comment>
<feature type="transmembrane region" description="Helical" evidence="5">
    <location>
        <begin position="39"/>
        <end position="59"/>
    </location>
</feature>
<dbReference type="InterPro" id="IPR052902">
    <property type="entry name" value="ABC-2_transporter"/>
</dbReference>
<evidence type="ECO:0000256" key="2">
    <source>
        <dbReference type="ARBA" id="ARBA00022692"/>
    </source>
</evidence>
<reference evidence="7 8" key="1">
    <citation type="submission" date="2020-03" db="EMBL/GenBank/DDBJ databases">
        <title>Sequencing the genomes of 1000 actinobacteria strains.</title>
        <authorList>
            <person name="Klenk H.-P."/>
        </authorList>
    </citation>
    <scope>NUCLEOTIDE SEQUENCE [LARGE SCALE GENOMIC DNA]</scope>
    <source>
        <strain evidence="7 8">DSM 45685</strain>
    </source>
</reference>
<dbReference type="Pfam" id="PF12698">
    <property type="entry name" value="ABC2_membrane_3"/>
    <property type="match status" value="1"/>
</dbReference>
<gene>
    <name evidence="7" type="ORF">FHU38_001426</name>
</gene>
<dbReference type="PROSITE" id="PS51012">
    <property type="entry name" value="ABC_TM2"/>
    <property type="match status" value="1"/>
</dbReference>
<evidence type="ECO:0000256" key="5">
    <source>
        <dbReference type="SAM" id="Phobius"/>
    </source>
</evidence>
<evidence type="ECO:0000256" key="3">
    <source>
        <dbReference type="ARBA" id="ARBA00022989"/>
    </source>
</evidence>
<dbReference type="PANTHER" id="PTHR43027:SF1">
    <property type="entry name" value="DOXORUBICIN RESISTANCE ABC TRANSPORTER PERMEASE PROTEIN DRRC-RELATED"/>
    <property type="match status" value="1"/>
</dbReference>
<evidence type="ECO:0000256" key="1">
    <source>
        <dbReference type="ARBA" id="ARBA00004141"/>
    </source>
</evidence>
<feature type="transmembrane region" description="Helical" evidence="5">
    <location>
        <begin position="177"/>
        <end position="197"/>
    </location>
</feature>
<dbReference type="Proteomes" id="UP000545493">
    <property type="component" value="Unassembled WGS sequence"/>
</dbReference>
<dbReference type="InterPro" id="IPR013525">
    <property type="entry name" value="ABC2_TM"/>
</dbReference>
<comment type="subcellular location">
    <subcellularLocation>
        <location evidence="1">Membrane</location>
        <topology evidence="1">Multi-pass membrane protein</topology>
    </subcellularLocation>
</comment>
<feature type="transmembrane region" description="Helical" evidence="5">
    <location>
        <begin position="252"/>
        <end position="277"/>
    </location>
</feature>
<proteinExistence type="predicted"/>
<evidence type="ECO:0000313" key="7">
    <source>
        <dbReference type="EMBL" id="NIJ11082.1"/>
    </source>
</evidence>